<dbReference type="PANTHER" id="PTHR10799">
    <property type="entry name" value="SNF2/RAD54 HELICASE FAMILY"/>
    <property type="match status" value="1"/>
</dbReference>
<dbReference type="Pfam" id="PF00271">
    <property type="entry name" value="Helicase_C"/>
    <property type="match status" value="1"/>
</dbReference>
<protein>
    <submittedName>
        <fullName evidence="4">DEAD/DEAH box helicase</fullName>
    </submittedName>
</protein>
<keyword evidence="4" id="KW-0347">Helicase</keyword>
<feature type="domain" description="Helicase C-terminal" evidence="3">
    <location>
        <begin position="1242"/>
        <end position="1396"/>
    </location>
</feature>
<keyword evidence="4" id="KW-0547">Nucleotide-binding</keyword>
<dbReference type="SUPFAM" id="SSF52540">
    <property type="entry name" value="P-loop containing nucleoside triphosphate hydrolases"/>
    <property type="match status" value="2"/>
</dbReference>
<dbReference type="InterPro" id="IPR000330">
    <property type="entry name" value="SNF2_N"/>
</dbReference>
<comment type="caution">
    <text evidence="4">The sequence shown here is derived from an EMBL/GenBank/DDBJ whole genome shotgun (WGS) entry which is preliminary data.</text>
</comment>
<keyword evidence="4" id="KW-0067">ATP-binding</keyword>
<reference evidence="4 5" key="1">
    <citation type="journal article" date="2021" name="Mar. Drugs">
        <title>Genome Reduction and Secondary Metabolism of the Marine Sponge-Associated Cyanobacterium Leptothoe.</title>
        <authorList>
            <person name="Konstantinou D."/>
            <person name="Popin R.V."/>
            <person name="Fewer D.P."/>
            <person name="Sivonen K."/>
            <person name="Gkelis S."/>
        </authorList>
    </citation>
    <scope>NUCLEOTIDE SEQUENCE [LARGE SCALE GENOMIC DNA]</scope>
    <source>
        <strain evidence="4 5">TAU-MAC 1615</strain>
    </source>
</reference>
<dbReference type="InterPro" id="IPR001650">
    <property type="entry name" value="Helicase_C-like"/>
</dbReference>
<proteinExistence type="predicted"/>
<evidence type="ECO:0000259" key="3">
    <source>
        <dbReference type="PROSITE" id="PS51194"/>
    </source>
</evidence>
<keyword evidence="5" id="KW-1185">Reference proteome</keyword>
<keyword evidence="1" id="KW-0378">Hydrolase</keyword>
<dbReference type="PROSITE" id="PS51192">
    <property type="entry name" value="HELICASE_ATP_BIND_1"/>
    <property type="match status" value="1"/>
</dbReference>
<organism evidence="4 5">
    <name type="scientific">Leptothoe kymatousa TAU-MAC 1615</name>
    <dbReference type="NCBI Taxonomy" id="2364775"/>
    <lineage>
        <taxon>Bacteria</taxon>
        <taxon>Bacillati</taxon>
        <taxon>Cyanobacteriota</taxon>
        <taxon>Cyanophyceae</taxon>
        <taxon>Nodosilineales</taxon>
        <taxon>Cymatolegaceae</taxon>
        <taxon>Leptothoe</taxon>
        <taxon>Leptothoe kymatousa</taxon>
    </lineage>
</organism>
<evidence type="ECO:0000313" key="5">
    <source>
        <dbReference type="Proteomes" id="UP001196661"/>
    </source>
</evidence>
<evidence type="ECO:0000256" key="1">
    <source>
        <dbReference type="ARBA" id="ARBA00022801"/>
    </source>
</evidence>
<dbReference type="Pfam" id="PF00176">
    <property type="entry name" value="SNF2-rel_dom"/>
    <property type="match status" value="1"/>
</dbReference>
<dbReference type="InterPro" id="IPR038718">
    <property type="entry name" value="SNF2-like_sf"/>
</dbReference>
<dbReference type="InterPro" id="IPR006594">
    <property type="entry name" value="LisH"/>
</dbReference>
<dbReference type="CDD" id="cd18793">
    <property type="entry name" value="SF2_C_SNF"/>
    <property type="match status" value="1"/>
</dbReference>
<dbReference type="SMART" id="SM00487">
    <property type="entry name" value="DEXDc"/>
    <property type="match status" value="1"/>
</dbReference>
<sequence>MSSWMNDTIDMGDSLDLGELRSQLFDIYQQQSALRTSIVQLSSLFYGPTPIASITASLNQLGNGAKQQFTPGQIKTQIKGLINDQLLVYGAGNLPQCNPLLVELVTRNIVTLDLFEPMLQAVKSVIHPRHTASGRINRIRHICRSKDELYREARFALYSQDFDGLPQLFIDYSNYNYYANPVTFEDFLLDITNNPFDIDWLRTLPPENYSAVLRIQLLEATALLEPADELVELLEEQNNQSKELNILLVEQYLLRNRLTEAEAMLDQAVDEKSQIYATALRGALALLQGDLKLSLDYYKTATKIARKQVNKKAVIGGIAGLFYMLGLLKSKTPQHLKDAINLSTPLMQTSGYLSNAFQLLHEMAALHQGKLAARQRLMELIECYGDDDEDSFGMFFSMLCLYWLDIDEARATIPRPLAIFAEMAQEAGLTWFATESAEILGRLVPDSDYAQWTEQRTPASIVDTLEPQSTWEISLKALTNVAGPTQNAATKSERRLAWFLTMYTKHWLLQPKEQKLSAKGTWTKGRVVALGRLAKNPEEFDYLTAQDIQACNHIKYDYYSGTQYTLSRNAIKALVGHPLVFWEESPTVRVEIMSATPELVVEQNTDDSLTLRLEPAVNPGDEISLVKETPTRIKVLEVNTEHQRIAEILGRHNQLTVPAAGQEKVLAAIQSVASLVTIHSDIGGGELEDVETLEADAKPHIHLLPAGDGLKISMLTRPFPESGAYYPPGTGRKTVIAEINGQRSQATRDLALEKRLAQDVQQACSALGHGEEAGGEWILDEPESCLELLLQLEAVEEDIILEWPEGEKLKIRNKAGIDGWRLQIKQEQDWFSVSGELELDDGSVMDMQALLSLLDQTSSRFVPIGDGQFLALTQAFRQRLDEFRTYSERHGKGARFHPLAALALEETLDEVGQLKADKTWKAHVKRLKESKHVAPEVPSTLQAELRDYQQDGFRWLAQLAHWGVGACLADDMGLGKTLQALAIILMRAPNGPTLVVAPTSVGANWISEAQRFAPTLNVMQFGTGDRQAIVDQLSGFDLLVCSYGLLQQPEVADLLAEVDWETIVLDEAQAIKNSATKRSQAAMQLNAGFKIITTGTPIENHLGELWNLFRFINPGLLGSLDKFNQRFAIPIERHQDKQARLHLKKLIQPFMLRRTKTQVLDELPSRTEITLHVELSGEEKALYEALRRDAIAKLTNTKAKPGTKHLQVLAEITRLRRMCCNPQLVVPEMPPSSAKLQLFGDVLEELLSNHHKALVFSQFVDHLSILRKYLEDRNIHYQYLDGSTPAKQRKKRVDAFQAGEGNVFLISLKAGGTGLNLTAADYVMHMDPWWNPAVEDQASDRAHRIGQTRPVTIYRLVTKGTIEEKIVELHNKKRDLADSLLEGSDISGKLSTDELLNLMSEA</sequence>
<dbReference type="InterPro" id="IPR049730">
    <property type="entry name" value="SNF2/RAD54-like_C"/>
</dbReference>
<dbReference type="CDD" id="cd18012">
    <property type="entry name" value="DEXQc_arch_SWI2_SNF2"/>
    <property type="match status" value="1"/>
</dbReference>
<dbReference type="InterPro" id="IPR027417">
    <property type="entry name" value="P-loop_NTPase"/>
</dbReference>
<dbReference type="Gene3D" id="3.40.50.300">
    <property type="entry name" value="P-loop containing nucleotide triphosphate hydrolases"/>
    <property type="match status" value="1"/>
</dbReference>
<dbReference type="PROSITE" id="PS50896">
    <property type="entry name" value="LISH"/>
    <property type="match status" value="1"/>
</dbReference>
<feature type="domain" description="Helicase ATP-binding" evidence="2">
    <location>
        <begin position="957"/>
        <end position="1115"/>
    </location>
</feature>
<dbReference type="GO" id="GO:0004386">
    <property type="term" value="F:helicase activity"/>
    <property type="evidence" value="ECO:0007669"/>
    <property type="project" value="UniProtKB-KW"/>
</dbReference>
<dbReference type="EMBL" id="JADOER010000007">
    <property type="protein sequence ID" value="MBT9312278.1"/>
    <property type="molecule type" value="Genomic_DNA"/>
</dbReference>
<dbReference type="InterPro" id="IPR014001">
    <property type="entry name" value="Helicase_ATP-bd"/>
</dbReference>
<dbReference type="Proteomes" id="UP001196661">
    <property type="component" value="Unassembled WGS sequence"/>
</dbReference>
<dbReference type="SMART" id="SM00490">
    <property type="entry name" value="HELICc"/>
    <property type="match status" value="1"/>
</dbReference>
<gene>
    <name evidence="4" type="ORF">IXB28_08690</name>
</gene>
<dbReference type="Gene3D" id="3.40.50.10810">
    <property type="entry name" value="Tandem AAA-ATPase domain"/>
    <property type="match status" value="1"/>
</dbReference>
<dbReference type="PROSITE" id="PS51194">
    <property type="entry name" value="HELICASE_CTER"/>
    <property type="match status" value="1"/>
</dbReference>
<evidence type="ECO:0000259" key="2">
    <source>
        <dbReference type="PROSITE" id="PS51192"/>
    </source>
</evidence>
<evidence type="ECO:0000313" key="4">
    <source>
        <dbReference type="EMBL" id="MBT9312278.1"/>
    </source>
</evidence>
<accession>A0ABS5Y359</accession>
<name>A0ABS5Y359_9CYAN</name>